<accession>A0A8J6LZY0</accession>
<dbReference type="NCBIfam" id="NF008723">
    <property type="entry name" value="PRK11718.1"/>
    <property type="match status" value="1"/>
</dbReference>
<evidence type="ECO:0000256" key="2">
    <source>
        <dbReference type="ARBA" id="ARBA00023163"/>
    </source>
</evidence>
<dbReference type="InterPro" id="IPR038309">
    <property type="entry name" value="Rsd/AlgQ_sf"/>
</dbReference>
<gene>
    <name evidence="4" type="primary">rsd</name>
    <name evidence="4" type="ORF">H8B19_11815</name>
</gene>
<keyword evidence="5" id="KW-1185">Reference proteome</keyword>
<evidence type="ECO:0000313" key="4">
    <source>
        <dbReference type="EMBL" id="MBC3766565.1"/>
    </source>
</evidence>
<dbReference type="AlphaFoldDB" id="A0A8J6LZY0"/>
<reference evidence="4" key="1">
    <citation type="journal article" date="2018" name="Int. J. Syst. Evol. Microbiol.">
        <title>Neptunicella marina gen. nov., sp. nov., isolated from surface seawater.</title>
        <authorList>
            <person name="Liu X."/>
            <person name="Lai Q."/>
            <person name="Du Y."/>
            <person name="Zhang X."/>
            <person name="Liu Z."/>
            <person name="Sun F."/>
            <person name="Shao Z."/>
        </authorList>
    </citation>
    <scope>NUCLEOTIDE SEQUENCE</scope>
    <source>
        <strain evidence="4">S27-2</strain>
    </source>
</reference>
<name>A0A8J6LZY0_9ALTE</name>
<dbReference type="EMBL" id="JACNEP010000008">
    <property type="protein sequence ID" value="MBC3766565.1"/>
    <property type="molecule type" value="Genomic_DNA"/>
</dbReference>
<dbReference type="PIRSF" id="PIRSF016548">
    <property type="entry name" value="Rsd_AlgQ"/>
    <property type="match status" value="1"/>
</dbReference>
<reference evidence="4" key="2">
    <citation type="submission" date="2020-08" db="EMBL/GenBank/DDBJ databases">
        <authorList>
            <person name="Lai Q."/>
        </authorList>
    </citation>
    <scope>NUCLEOTIDE SEQUENCE</scope>
    <source>
        <strain evidence="4">S27-2</strain>
    </source>
</reference>
<dbReference type="Pfam" id="PF04353">
    <property type="entry name" value="Rsd_AlgQ"/>
    <property type="match status" value="1"/>
</dbReference>
<dbReference type="InterPro" id="IPR007448">
    <property type="entry name" value="Sigma70_reg_Rsd_AlgQ"/>
</dbReference>
<sequence length="147" mass="16625">MLTGVEQAKQKWGGAHNAIDNWLAERQLLLVMYCELAGLPPYDKAANALPDKERISEFCGLLMDYLSAGYFEVYEKLSEGEELADQLYPQIAESTDAALSFNDKYAELDSDANAQNFDVELSNLGQLLEERFEFEDKLINNLHSEHV</sequence>
<keyword evidence="2 3" id="KW-0804">Transcription</keyword>
<dbReference type="RefSeq" id="WP_186507093.1">
    <property type="nucleotide sequence ID" value="NZ_JACNEP010000008.1"/>
</dbReference>
<protein>
    <submittedName>
        <fullName evidence="4">Sigma D regulator</fullName>
    </submittedName>
</protein>
<evidence type="ECO:0000256" key="3">
    <source>
        <dbReference type="RuleBase" id="RU004409"/>
    </source>
</evidence>
<comment type="caution">
    <text evidence="4">The sequence shown here is derived from an EMBL/GenBank/DDBJ whole genome shotgun (WGS) entry which is preliminary data.</text>
</comment>
<evidence type="ECO:0000313" key="5">
    <source>
        <dbReference type="Proteomes" id="UP000601768"/>
    </source>
</evidence>
<keyword evidence="1 3" id="KW-0805">Transcription regulation</keyword>
<dbReference type="Gene3D" id="1.20.120.1370">
    <property type="entry name" value="Regulator of RNA polymerase sigma(70) subunit, domain 4"/>
    <property type="match status" value="1"/>
</dbReference>
<dbReference type="Proteomes" id="UP000601768">
    <property type="component" value="Unassembled WGS sequence"/>
</dbReference>
<comment type="similarity">
    <text evidence="3">Belongs to the Rsd/AlgQ family.</text>
</comment>
<proteinExistence type="inferred from homology"/>
<dbReference type="GO" id="GO:0006355">
    <property type="term" value="P:regulation of DNA-templated transcription"/>
    <property type="evidence" value="ECO:0007669"/>
    <property type="project" value="InterPro"/>
</dbReference>
<evidence type="ECO:0000256" key="1">
    <source>
        <dbReference type="ARBA" id="ARBA00023015"/>
    </source>
</evidence>
<organism evidence="4 5">
    <name type="scientific">Neptunicella marina</name>
    <dbReference type="NCBI Taxonomy" id="2125989"/>
    <lineage>
        <taxon>Bacteria</taxon>
        <taxon>Pseudomonadati</taxon>
        <taxon>Pseudomonadota</taxon>
        <taxon>Gammaproteobacteria</taxon>
        <taxon>Alteromonadales</taxon>
        <taxon>Alteromonadaceae</taxon>
        <taxon>Neptunicella</taxon>
    </lineage>
</organism>